<dbReference type="GO" id="GO:0003723">
    <property type="term" value="F:RNA binding"/>
    <property type="evidence" value="ECO:0007669"/>
    <property type="project" value="UniProtKB-KW"/>
</dbReference>
<dbReference type="InterPro" id="IPR005510">
    <property type="entry name" value="Csm4"/>
</dbReference>
<accession>A0A081P8C2</accession>
<keyword evidence="4" id="KW-0051">Antiviral defense</keyword>
<dbReference type="RefSeq" id="WP_036678392.1">
    <property type="nucleotide sequence ID" value="NZ_JNVM01000005.1"/>
</dbReference>
<keyword evidence="3" id="KW-0694">RNA-binding</keyword>
<organism evidence="5 6">
    <name type="scientific">Paenibacillus tyrfis</name>
    <dbReference type="NCBI Taxonomy" id="1501230"/>
    <lineage>
        <taxon>Bacteria</taxon>
        <taxon>Bacillati</taxon>
        <taxon>Bacillota</taxon>
        <taxon>Bacilli</taxon>
        <taxon>Bacillales</taxon>
        <taxon>Paenibacillaceae</taxon>
        <taxon>Paenibacillus</taxon>
    </lineage>
</organism>
<dbReference type="OrthoDB" id="9790529at2"/>
<evidence type="ECO:0000256" key="2">
    <source>
        <dbReference type="ARBA" id="ARBA00016109"/>
    </source>
</evidence>
<dbReference type="Proteomes" id="UP000028123">
    <property type="component" value="Unassembled WGS sequence"/>
</dbReference>
<name>A0A081P8C2_9BACL</name>
<evidence type="ECO:0000256" key="3">
    <source>
        <dbReference type="ARBA" id="ARBA00022884"/>
    </source>
</evidence>
<dbReference type="eggNOG" id="COG1567">
    <property type="taxonomic scope" value="Bacteria"/>
</dbReference>
<sequence length="314" mass="35402">MKLIRYRLHFRSGLVTPLHSDTLMGTLAWAILQHYGEGELSRWIQQCEEQPPFVISNGFPGDLLPKLIMPSPVGAYGMNSKQDMIREMKLNKQRKDRKWLTINEFDAMRSGRSVIWEEAGNPTISRMEQHVIIDRSTGTSLERNGLFDTEVEYAQVYSLYVRFLDSSYQKRFEELLTGVGQIGFGAKKSSGKGVFRLERIDENLADLDACEDSNGYAVLSCCVPSRHDSVRGFYKVATKYGKVGENVPGGRHPFKRPLIMVQPGSCFYSPSLPPYFGTVVRNVSPENPKIVQLCFGLTVPVKLPKLDGDQPEEA</sequence>
<comment type="similarity">
    <text evidence="1">Belongs to the CRISPR-associated Csm4 family.</text>
</comment>
<evidence type="ECO:0000313" key="6">
    <source>
        <dbReference type="Proteomes" id="UP000028123"/>
    </source>
</evidence>
<evidence type="ECO:0000256" key="1">
    <source>
        <dbReference type="ARBA" id="ARBA00005772"/>
    </source>
</evidence>
<reference evidence="5 6" key="1">
    <citation type="submission" date="2014-06" db="EMBL/GenBank/DDBJ databases">
        <title>Draft genome sequence of Paenibacillus sp. MSt1.</title>
        <authorList>
            <person name="Aw Y.K."/>
            <person name="Ong K.S."/>
            <person name="Gan H.M."/>
            <person name="Lee S.M."/>
        </authorList>
    </citation>
    <scope>NUCLEOTIDE SEQUENCE [LARGE SCALE GENOMIC DNA]</scope>
    <source>
        <strain evidence="5 6">MSt1</strain>
    </source>
</reference>
<evidence type="ECO:0000313" key="5">
    <source>
        <dbReference type="EMBL" id="KEQ26945.1"/>
    </source>
</evidence>
<dbReference type="NCBIfam" id="TIGR01903">
    <property type="entry name" value="cas5_csm4"/>
    <property type="match status" value="1"/>
</dbReference>
<dbReference type="AlphaFoldDB" id="A0A081P8C2"/>
<keyword evidence="6" id="KW-1185">Reference proteome</keyword>
<proteinExistence type="inferred from homology"/>
<dbReference type="GO" id="GO:0051607">
    <property type="term" value="P:defense response to virus"/>
    <property type="evidence" value="ECO:0007669"/>
    <property type="project" value="UniProtKB-KW"/>
</dbReference>
<gene>
    <name evidence="5" type="ORF">ET33_29915</name>
</gene>
<comment type="caution">
    <text evidence="5">The sequence shown here is derived from an EMBL/GenBank/DDBJ whole genome shotgun (WGS) entry which is preliminary data.</text>
</comment>
<protein>
    <recommendedName>
        <fullName evidence="2">CRISPR system Cms protein Csm4</fullName>
    </recommendedName>
</protein>
<dbReference type="EMBL" id="JNVM01000005">
    <property type="protein sequence ID" value="KEQ26945.1"/>
    <property type="molecule type" value="Genomic_DNA"/>
</dbReference>
<evidence type="ECO:0000256" key="4">
    <source>
        <dbReference type="ARBA" id="ARBA00023118"/>
    </source>
</evidence>